<dbReference type="OrthoDB" id="6439746at2"/>
<dbReference type="GO" id="GO:0004315">
    <property type="term" value="F:3-oxoacyl-[acyl-carrier-protein] synthase activity"/>
    <property type="evidence" value="ECO:0007669"/>
    <property type="project" value="InterPro"/>
</dbReference>
<name>K9ZE06_ANACC</name>
<dbReference type="InterPro" id="IPR013747">
    <property type="entry name" value="ACP_syn_III_C"/>
</dbReference>
<dbReference type="eggNOG" id="COG0332">
    <property type="taxonomic scope" value="Bacteria"/>
</dbReference>
<dbReference type="GO" id="GO:0006633">
    <property type="term" value="P:fatty acid biosynthetic process"/>
    <property type="evidence" value="ECO:0007669"/>
    <property type="project" value="InterPro"/>
</dbReference>
<dbReference type="PANTHER" id="PTHR34069:SF2">
    <property type="entry name" value="BETA-KETOACYL-[ACYL-CARRIER-PROTEIN] SYNTHASE III"/>
    <property type="match status" value="1"/>
</dbReference>
<evidence type="ECO:0000256" key="1">
    <source>
        <dbReference type="ARBA" id="ARBA00022679"/>
    </source>
</evidence>
<dbReference type="Gene3D" id="3.40.47.10">
    <property type="match status" value="2"/>
</dbReference>
<dbReference type="HOGENOM" id="CLU_040138_0_0_3"/>
<evidence type="ECO:0000313" key="6">
    <source>
        <dbReference type="Proteomes" id="UP000010474"/>
    </source>
</evidence>
<evidence type="ECO:0000313" key="5">
    <source>
        <dbReference type="EMBL" id="AFZ56817.1"/>
    </source>
</evidence>
<keyword evidence="6" id="KW-1185">Reference proteome</keyword>
<dbReference type="Pfam" id="PF08545">
    <property type="entry name" value="ACP_syn_III"/>
    <property type="match status" value="1"/>
</dbReference>
<evidence type="ECO:0000259" key="4">
    <source>
        <dbReference type="Pfam" id="PF08545"/>
    </source>
</evidence>
<dbReference type="Pfam" id="PF08541">
    <property type="entry name" value="ACP_syn_III_C"/>
    <property type="match status" value="1"/>
</dbReference>
<dbReference type="InterPro" id="IPR013751">
    <property type="entry name" value="ACP_syn_III_N"/>
</dbReference>
<dbReference type="RefSeq" id="WP_015213469.1">
    <property type="nucleotide sequence ID" value="NC_019771.1"/>
</dbReference>
<keyword evidence="1" id="KW-0808">Transferase</keyword>
<keyword evidence="2" id="KW-0012">Acyltransferase</keyword>
<dbReference type="KEGG" id="acy:Anacy_1289"/>
<dbReference type="SUPFAM" id="SSF53901">
    <property type="entry name" value="Thiolase-like"/>
    <property type="match status" value="1"/>
</dbReference>
<feature type="domain" description="Beta-ketoacyl-[acyl-carrier-protein] synthase III N-terminal" evidence="4">
    <location>
        <begin position="137"/>
        <end position="207"/>
    </location>
</feature>
<dbReference type="PANTHER" id="PTHR34069">
    <property type="entry name" value="3-OXOACYL-[ACYL-CARRIER-PROTEIN] SYNTHASE 3"/>
    <property type="match status" value="1"/>
</dbReference>
<dbReference type="EMBL" id="CP003659">
    <property type="protein sequence ID" value="AFZ56817.1"/>
    <property type="molecule type" value="Genomic_DNA"/>
</dbReference>
<evidence type="ECO:0000259" key="3">
    <source>
        <dbReference type="Pfam" id="PF08541"/>
    </source>
</evidence>
<protein>
    <submittedName>
        <fullName evidence="5">3-Oxoacyl-(Acyl-carrier-protein (ACP)) synthase III domain-containing protein</fullName>
    </submittedName>
</protein>
<proteinExistence type="predicted"/>
<dbReference type="STRING" id="272123.Anacy_1289"/>
<feature type="domain" description="Beta-ketoacyl-[acyl-carrier-protein] synthase III C-terminal" evidence="3">
    <location>
        <begin position="261"/>
        <end position="349"/>
    </location>
</feature>
<dbReference type="PATRIC" id="fig|272123.3.peg.1409"/>
<evidence type="ECO:0000256" key="2">
    <source>
        <dbReference type="ARBA" id="ARBA00023315"/>
    </source>
</evidence>
<organism evidence="5 6">
    <name type="scientific">Anabaena cylindrica (strain ATCC 27899 / PCC 7122)</name>
    <dbReference type="NCBI Taxonomy" id="272123"/>
    <lineage>
        <taxon>Bacteria</taxon>
        <taxon>Bacillati</taxon>
        <taxon>Cyanobacteriota</taxon>
        <taxon>Cyanophyceae</taxon>
        <taxon>Nostocales</taxon>
        <taxon>Nostocaceae</taxon>
        <taxon>Anabaena</taxon>
    </lineage>
</organism>
<dbReference type="GO" id="GO:0044550">
    <property type="term" value="P:secondary metabolite biosynthetic process"/>
    <property type="evidence" value="ECO:0007669"/>
    <property type="project" value="TreeGrafter"/>
</dbReference>
<gene>
    <name evidence="5" type="ordered locus">Anacy_1289</name>
</gene>
<accession>K9ZE06</accession>
<dbReference type="InterPro" id="IPR016039">
    <property type="entry name" value="Thiolase-like"/>
</dbReference>
<reference evidence="6" key="1">
    <citation type="journal article" date="2013" name="Proc. Natl. Acad. Sci. U.S.A.">
        <title>Improving the coverage of the cyanobacterial phylum using diversity-driven genome sequencing.</title>
        <authorList>
            <person name="Shih P.M."/>
            <person name="Wu D."/>
            <person name="Latifi A."/>
            <person name="Axen S.D."/>
            <person name="Fewer D.P."/>
            <person name="Talla E."/>
            <person name="Calteau A."/>
            <person name="Cai F."/>
            <person name="Tandeau de Marsac N."/>
            <person name="Rippka R."/>
            <person name="Herdman M."/>
            <person name="Sivonen K."/>
            <person name="Coursin T."/>
            <person name="Laurent T."/>
            <person name="Goodwin L."/>
            <person name="Nolan M."/>
            <person name="Davenport K.W."/>
            <person name="Han C.S."/>
            <person name="Rubin E.M."/>
            <person name="Eisen J.A."/>
            <person name="Woyke T."/>
            <person name="Gugger M."/>
            <person name="Kerfeld C.A."/>
        </authorList>
    </citation>
    <scope>NUCLEOTIDE SEQUENCE [LARGE SCALE GENOMIC DNA]</scope>
    <source>
        <strain evidence="6">ATCC 27899 / PCC 7122</strain>
    </source>
</reference>
<dbReference type="AlphaFoldDB" id="K9ZE06"/>
<sequence>MSQSVGIRSLALSLPNIKRTNDYYREKYPELVAQSEQKSLAKLFSVTNNPRNEFDFNMLPYLQDPFRGTVQRWVLAPDESSLMLQERAARQALDAANLTPQEVDLMLVASVWPEKIGFGDAAFLARQLNLQGAAWNIDAACGVTPVALQTACALVRSQEYRHVLVVISCSYSRFFDEDDTLSWFMSDGVGAFVVSSLAPHQGILGTKTIHTAALCDIFFAKLTEDEQGNPQVRMRMDKSANQAIRGTAVEQLRTCCEGAVAAASVTMEQIDFFIFNTSTAWATQFCAQVLGIDVERTINLYHHYANLGPVITVANLYYAAQLNKIHENDLVLIYGLGAAGVASASVMRWGDVALGSMPHLHEFDSVLRQSEEQNLVLC</sequence>
<dbReference type="Proteomes" id="UP000010474">
    <property type="component" value="Chromosome"/>
</dbReference>